<evidence type="ECO:0000313" key="5">
    <source>
        <dbReference type="Proteomes" id="UP000248966"/>
    </source>
</evidence>
<evidence type="ECO:0000256" key="1">
    <source>
        <dbReference type="SAM" id="MobiDB-lite"/>
    </source>
</evidence>
<feature type="region of interest" description="Disordered" evidence="1">
    <location>
        <begin position="18"/>
        <end position="48"/>
    </location>
</feature>
<dbReference type="EMBL" id="PYAC01000012">
    <property type="protein sequence ID" value="RAO18252.1"/>
    <property type="molecule type" value="Genomic_DNA"/>
</dbReference>
<feature type="compositionally biased region" description="Pro residues" evidence="1">
    <location>
        <begin position="37"/>
        <end position="48"/>
    </location>
</feature>
<evidence type="ECO:0000313" key="4">
    <source>
        <dbReference type="EMBL" id="RAO18252.1"/>
    </source>
</evidence>
<keyword evidence="2" id="KW-0472">Membrane</keyword>
<sequence length="362" mass="38909">MLGAALVPRTYYLLARATSGETDGGTMDNTSSSEPTPTDPVDPPPPPAAVAQVNPVLLPDWLRSSQTEHQPTGWNRVRFFSARHNGALLLGLGLVMALLMVVGGVVLVGRVADGVRTSASASPTPSLTPPVSRVGEPRDLFAGSPAASFAPAEEAVRMPAAKSTGPFTAAQVRTALESVRKALIESRVDISMFSGDPEPFLALLAPDARERLRGDFTNGSFLRYATRMASPSEWEFGVRADGRVSYRATRQNGIRLLEVATEFVWAYPFDVDLRAPAGATVVALRDQVVWQVPHPDDVPASARGLWVTSAEAVTWNADCAQLREGWVQEQFWVADVHRDRIPAGDPGTIFDLDAPAPTTTRC</sequence>
<feature type="region of interest" description="Disordered" evidence="1">
    <location>
        <begin position="117"/>
        <end position="137"/>
    </location>
</feature>
<keyword evidence="2" id="KW-0812">Transmembrane</keyword>
<protein>
    <submittedName>
        <fullName evidence="3">Uncharacterized protein</fullName>
    </submittedName>
</protein>
<dbReference type="Proteomes" id="UP000249045">
    <property type="component" value="Unassembled WGS sequence"/>
</dbReference>
<feature type="compositionally biased region" description="Low complexity" evidence="1">
    <location>
        <begin position="117"/>
        <end position="134"/>
    </location>
</feature>
<dbReference type="AlphaFoldDB" id="A0A328N4Z6"/>
<keyword evidence="2" id="KW-1133">Transmembrane helix</keyword>
<proteinExistence type="predicted"/>
<gene>
    <name evidence="3" type="ORF">LAH08_04622</name>
    <name evidence="4" type="ORF">MED15_03602</name>
</gene>
<organism evidence="3 5">
    <name type="scientific">Micromonospora noduli</name>
    <dbReference type="NCBI Taxonomy" id="709876"/>
    <lineage>
        <taxon>Bacteria</taxon>
        <taxon>Bacillati</taxon>
        <taxon>Actinomycetota</taxon>
        <taxon>Actinomycetes</taxon>
        <taxon>Micromonosporales</taxon>
        <taxon>Micromonosporaceae</taxon>
        <taxon>Micromonospora</taxon>
    </lineage>
</organism>
<dbReference type="EMBL" id="PYAA01000031">
    <property type="protein sequence ID" value="RAN96922.1"/>
    <property type="molecule type" value="Genomic_DNA"/>
</dbReference>
<dbReference type="Proteomes" id="UP000248966">
    <property type="component" value="Unassembled WGS sequence"/>
</dbReference>
<name>A0A328N4Z6_9ACTN</name>
<evidence type="ECO:0000256" key="2">
    <source>
        <dbReference type="SAM" id="Phobius"/>
    </source>
</evidence>
<evidence type="ECO:0000313" key="3">
    <source>
        <dbReference type="EMBL" id="RAN96922.1"/>
    </source>
</evidence>
<evidence type="ECO:0000313" key="6">
    <source>
        <dbReference type="Proteomes" id="UP000249045"/>
    </source>
</evidence>
<feature type="transmembrane region" description="Helical" evidence="2">
    <location>
        <begin position="86"/>
        <end position="108"/>
    </location>
</feature>
<reference evidence="5 6" key="1">
    <citation type="submission" date="2018-03" db="EMBL/GenBank/DDBJ databases">
        <title>Defining the species Micromonospora saelicesensis and Micromonospora noduli under the framework of genomics.</title>
        <authorList>
            <person name="Riesco R."/>
            <person name="Trujillo M.E."/>
        </authorList>
    </citation>
    <scope>NUCLEOTIDE SEQUENCE [LARGE SCALE GENOMIC DNA]</scope>
    <source>
        <strain evidence="3 5">LAH08</strain>
        <strain evidence="4 6">MED15</strain>
    </source>
</reference>
<keyword evidence="6" id="KW-1185">Reference proteome</keyword>
<comment type="caution">
    <text evidence="3">The sequence shown here is derived from an EMBL/GenBank/DDBJ whole genome shotgun (WGS) entry which is preliminary data.</text>
</comment>
<accession>A0A328N4Z6</accession>